<feature type="region of interest" description="Disordered" evidence="1">
    <location>
        <begin position="1"/>
        <end position="136"/>
    </location>
</feature>
<evidence type="ECO:0000256" key="1">
    <source>
        <dbReference type="SAM" id="MobiDB-lite"/>
    </source>
</evidence>
<dbReference type="EMBL" id="KB445816">
    <property type="protein sequence ID" value="EMD31659.1"/>
    <property type="molecule type" value="Genomic_DNA"/>
</dbReference>
<dbReference type="Proteomes" id="UP000016930">
    <property type="component" value="Unassembled WGS sequence"/>
</dbReference>
<accession>M2P8E6</accession>
<proteinExistence type="predicted"/>
<dbReference type="HOGENOM" id="CLU_1073625_0_0_1"/>
<evidence type="ECO:0000313" key="2">
    <source>
        <dbReference type="EMBL" id="EMD31659.1"/>
    </source>
</evidence>
<dbReference type="STRING" id="914234.M2P8E6"/>
<reference evidence="2 3" key="1">
    <citation type="journal article" date="2012" name="Proc. Natl. Acad. Sci. U.S.A.">
        <title>Comparative genomics of Ceriporiopsis subvermispora and Phanerochaete chrysosporium provide insight into selective ligninolysis.</title>
        <authorList>
            <person name="Fernandez-Fueyo E."/>
            <person name="Ruiz-Duenas F.J."/>
            <person name="Ferreira P."/>
            <person name="Floudas D."/>
            <person name="Hibbett D.S."/>
            <person name="Canessa P."/>
            <person name="Larrondo L.F."/>
            <person name="James T.Y."/>
            <person name="Seelenfreund D."/>
            <person name="Lobos S."/>
            <person name="Polanco R."/>
            <person name="Tello M."/>
            <person name="Honda Y."/>
            <person name="Watanabe T."/>
            <person name="Watanabe T."/>
            <person name="Ryu J.S."/>
            <person name="Kubicek C.P."/>
            <person name="Schmoll M."/>
            <person name="Gaskell J."/>
            <person name="Hammel K.E."/>
            <person name="St John F.J."/>
            <person name="Vanden Wymelenberg A."/>
            <person name="Sabat G."/>
            <person name="Splinter BonDurant S."/>
            <person name="Syed K."/>
            <person name="Yadav J.S."/>
            <person name="Doddapaneni H."/>
            <person name="Subramanian V."/>
            <person name="Lavin J.L."/>
            <person name="Oguiza J.A."/>
            <person name="Perez G."/>
            <person name="Pisabarro A.G."/>
            <person name="Ramirez L."/>
            <person name="Santoyo F."/>
            <person name="Master E."/>
            <person name="Coutinho P.M."/>
            <person name="Henrissat B."/>
            <person name="Lombard V."/>
            <person name="Magnuson J.K."/>
            <person name="Kuees U."/>
            <person name="Hori C."/>
            <person name="Igarashi K."/>
            <person name="Samejima M."/>
            <person name="Held B.W."/>
            <person name="Barry K.W."/>
            <person name="LaButti K.M."/>
            <person name="Lapidus A."/>
            <person name="Lindquist E.A."/>
            <person name="Lucas S.M."/>
            <person name="Riley R."/>
            <person name="Salamov A.A."/>
            <person name="Hoffmeister D."/>
            <person name="Schwenk D."/>
            <person name="Hadar Y."/>
            <person name="Yarden O."/>
            <person name="de Vries R.P."/>
            <person name="Wiebenga A."/>
            <person name="Stenlid J."/>
            <person name="Eastwood D."/>
            <person name="Grigoriev I.V."/>
            <person name="Berka R.M."/>
            <person name="Blanchette R.A."/>
            <person name="Kersten P."/>
            <person name="Martinez A.T."/>
            <person name="Vicuna R."/>
            <person name="Cullen D."/>
        </authorList>
    </citation>
    <scope>NUCLEOTIDE SEQUENCE [LARGE SCALE GENOMIC DNA]</scope>
    <source>
        <strain evidence="2 3">B</strain>
    </source>
</reference>
<protein>
    <submittedName>
        <fullName evidence="2">Uncharacterized protein</fullName>
    </submittedName>
</protein>
<sequence length="259" mass="28261">MPTALRKAGIKSRGLGAAAGEKNLNEERRMITPEGDKVPGFPSAVVPALEEKTIAENRSRPERGQGEPINEELSRAKENGSAQQDQSPELRDARGEAYGAPAEAQPGARHDEEPPTARAGKHGVVDDDEEKAPGVRSTLRKHATAKLNQKPWTLPTPAPKVDPICDRFWKDVWSACAVHNTEIYRKVFHAIPDDLVTTWKQYKGFIAHHERPNKPVKESDTSAPLARMPPEAGGQGAPGQPRNAENTAYAEDVAEPKDI</sequence>
<gene>
    <name evidence="2" type="ORF">CERSUDRAFT_77949</name>
</gene>
<feature type="compositionally biased region" description="Basic and acidic residues" evidence="1">
    <location>
        <begin position="49"/>
        <end position="65"/>
    </location>
</feature>
<organism evidence="2 3">
    <name type="scientific">Ceriporiopsis subvermispora (strain B)</name>
    <name type="common">White-rot fungus</name>
    <name type="synonym">Gelatoporia subvermispora</name>
    <dbReference type="NCBI Taxonomy" id="914234"/>
    <lineage>
        <taxon>Eukaryota</taxon>
        <taxon>Fungi</taxon>
        <taxon>Dikarya</taxon>
        <taxon>Basidiomycota</taxon>
        <taxon>Agaricomycotina</taxon>
        <taxon>Agaricomycetes</taxon>
        <taxon>Polyporales</taxon>
        <taxon>Gelatoporiaceae</taxon>
        <taxon>Gelatoporia</taxon>
    </lineage>
</organism>
<feature type="compositionally biased region" description="Basic and acidic residues" evidence="1">
    <location>
        <begin position="23"/>
        <end position="37"/>
    </location>
</feature>
<name>M2P8E6_CERS8</name>
<dbReference type="OrthoDB" id="14911at2759"/>
<keyword evidence="3" id="KW-1185">Reference proteome</keyword>
<dbReference type="AlphaFoldDB" id="M2P8E6"/>
<feature type="region of interest" description="Disordered" evidence="1">
    <location>
        <begin position="210"/>
        <end position="259"/>
    </location>
</feature>
<feature type="compositionally biased region" description="Basic and acidic residues" evidence="1">
    <location>
        <begin position="210"/>
        <end position="220"/>
    </location>
</feature>
<evidence type="ECO:0000313" key="3">
    <source>
        <dbReference type="Proteomes" id="UP000016930"/>
    </source>
</evidence>